<dbReference type="Proteomes" id="UP000639396">
    <property type="component" value="Unassembled WGS sequence"/>
</dbReference>
<dbReference type="EMBL" id="JACXJA010000014">
    <property type="protein sequence ID" value="MBD2862755.1"/>
    <property type="molecule type" value="Genomic_DNA"/>
</dbReference>
<keyword evidence="1" id="KW-0175">Coiled coil</keyword>
<keyword evidence="4" id="KW-1185">Reference proteome</keyword>
<dbReference type="AlphaFoldDB" id="A0A927C7S5"/>
<sequence>MANTDTEKSSYGAFERFLFFATPIIFTIVLLLVLFAMFDSSFMNGILKAANKVPVLETFIPDPKTKERITLPSDATAGGSAGTANAAGEAASIEQLKSQLAQMQADLQAANSQSQQKDQTIQDLKAQLETAEERTKSKTQTDEEYRAQIQQLASIYAGMMPSKAAPILEAMTLKERALVLGEMRTADRGKVLERMNPAVAAETSIQMKDVIPAKDVQIAALQERLDINKQEQQKALPSITKEDIGQTFSQMVPKSAAAILIEMNTANPARVVDILKSMDSAGRAKVLAAISDSSKPTAAALSAKLSE</sequence>
<keyword evidence="2" id="KW-1133">Transmembrane helix</keyword>
<dbReference type="SUPFAM" id="SSF158791">
    <property type="entry name" value="MgtE N-terminal domain-like"/>
    <property type="match status" value="1"/>
</dbReference>
<dbReference type="RefSeq" id="WP_190927917.1">
    <property type="nucleotide sequence ID" value="NZ_JACXJA010000014.1"/>
</dbReference>
<reference evidence="3" key="1">
    <citation type="submission" date="2020-09" db="EMBL/GenBank/DDBJ databases">
        <title>A novel bacterium of genus Paenibacillus, isolated from South China Sea.</title>
        <authorList>
            <person name="Huang H."/>
            <person name="Mo K."/>
            <person name="Hu Y."/>
        </authorList>
    </citation>
    <scope>NUCLEOTIDE SEQUENCE</scope>
    <source>
        <strain evidence="3">IB182363</strain>
    </source>
</reference>
<gene>
    <name evidence="3" type="ORF">IDH45_12250</name>
</gene>
<proteinExistence type="predicted"/>
<evidence type="ECO:0008006" key="5">
    <source>
        <dbReference type="Google" id="ProtNLM"/>
    </source>
</evidence>
<accession>A0A927C7S5</accession>
<keyword evidence="2" id="KW-0472">Membrane</keyword>
<keyword evidence="2" id="KW-0812">Transmembrane</keyword>
<feature type="transmembrane region" description="Helical" evidence="2">
    <location>
        <begin position="17"/>
        <end position="38"/>
    </location>
</feature>
<name>A0A927C7S5_9BACL</name>
<organism evidence="3 4">
    <name type="scientific">Paenibacillus oceani</name>
    <dbReference type="NCBI Taxonomy" id="2772510"/>
    <lineage>
        <taxon>Bacteria</taxon>
        <taxon>Bacillati</taxon>
        <taxon>Bacillota</taxon>
        <taxon>Bacilli</taxon>
        <taxon>Bacillales</taxon>
        <taxon>Paenibacillaceae</taxon>
        <taxon>Paenibacillus</taxon>
    </lineage>
</organism>
<comment type="caution">
    <text evidence="3">The sequence shown here is derived from an EMBL/GenBank/DDBJ whole genome shotgun (WGS) entry which is preliminary data.</text>
</comment>
<evidence type="ECO:0000256" key="2">
    <source>
        <dbReference type="SAM" id="Phobius"/>
    </source>
</evidence>
<feature type="coiled-coil region" evidence="1">
    <location>
        <begin position="86"/>
        <end position="141"/>
    </location>
</feature>
<evidence type="ECO:0000256" key="1">
    <source>
        <dbReference type="SAM" id="Coils"/>
    </source>
</evidence>
<evidence type="ECO:0000313" key="3">
    <source>
        <dbReference type="EMBL" id="MBD2862755.1"/>
    </source>
</evidence>
<protein>
    <recommendedName>
        <fullName evidence="5">MgtE protein</fullName>
    </recommendedName>
</protein>
<evidence type="ECO:0000313" key="4">
    <source>
        <dbReference type="Proteomes" id="UP000639396"/>
    </source>
</evidence>